<evidence type="ECO:0000256" key="6">
    <source>
        <dbReference type="ARBA" id="ARBA00022801"/>
    </source>
</evidence>
<evidence type="ECO:0000256" key="9">
    <source>
        <dbReference type="SAM" id="Phobius"/>
    </source>
</evidence>
<dbReference type="GO" id="GO:0006508">
    <property type="term" value="P:proteolysis"/>
    <property type="evidence" value="ECO:0007669"/>
    <property type="project" value="UniProtKB-KW"/>
</dbReference>
<sequence>MESEKLLMGVIAGAALVGIGSFVFWPDNKKSKLRQRRGQISGLINFGNTCFLNTLLQAFAASPQFMTWLQLHDSLDKKSLISSLQTILDCVNGTHPTIRCDPTNPAAVIRALNSLGWVIPEQEHDPHELFHVILTSLEEEAMKPKKIGCLSDALGDIKAIQQSLPARPSSAMLTEFDKDTYNESSSLLRLVRSEAQTPESNQSTVDENESFDHSMIDDDEKDKSIQDSPPSIISSTTGRPRNSSNGDAFKRNCGSYRSLDRLSRGPGRVSVWNEKVTKQIAIPFKGSISSQLMCSSCGYKSVVRVDKFESVTLNLPETRCQSLLSLGQLLSDYVSPETLNDVECESCNLISNHNKTITFTKLPPCLAIHISRTSWSNGYATKRNDFIHFPESLSMAPYSFIQPSLSQCSTPWGSTMSLYSASLANMTPTNENVQFGSPFSTLGGFPRNLYRLLAVVVHAGDAANGGHFITYRRGSLRSYHKWYLTSDHLVKEVSIEEVLSAPAYMLFYDRSNNRN</sequence>
<feature type="domain" description="USP" evidence="10">
    <location>
        <begin position="41"/>
        <end position="511"/>
    </location>
</feature>
<protein>
    <recommendedName>
        <fullName evidence="3">ubiquitinyl hydrolase 1</fullName>
        <ecNumber evidence="3">3.4.19.12</ecNumber>
    </recommendedName>
</protein>
<evidence type="ECO:0000256" key="3">
    <source>
        <dbReference type="ARBA" id="ARBA00012759"/>
    </source>
</evidence>
<keyword evidence="9" id="KW-0472">Membrane</keyword>
<dbReference type="Gene3D" id="3.90.70.10">
    <property type="entry name" value="Cysteine proteinases"/>
    <property type="match status" value="1"/>
</dbReference>
<dbReference type="Proteomes" id="UP001153620">
    <property type="component" value="Chromosome 2"/>
</dbReference>
<dbReference type="GO" id="GO:0005634">
    <property type="term" value="C:nucleus"/>
    <property type="evidence" value="ECO:0007669"/>
    <property type="project" value="TreeGrafter"/>
</dbReference>
<reference evidence="11" key="2">
    <citation type="submission" date="2022-10" db="EMBL/GenBank/DDBJ databases">
        <authorList>
            <consortium name="ENA_rothamsted_submissions"/>
            <consortium name="culmorum"/>
            <person name="King R."/>
        </authorList>
    </citation>
    <scope>NUCLEOTIDE SEQUENCE</scope>
</reference>
<dbReference type="GO" id="GO:0005829">
    <property type="term" value="C:cytosol"/>
    <property type="evidence" value="ECO:0007669"/>
    <property type="project" value="TreeGrafter"/>
</dbReference>
<feature type="region of interest" description="Disordered" evidence="8">
    <location>
        <begin position="193"/>
        <end position="252"/>
    </location>
</feature>
<evidence type="ECO:0000259" key="10">
    <source>
        <dbReference type="PROSITE" id="PS50235"/>
    </source>
</evidence>
<feature type="compositionally biased region" description="Basic and acidic residues" evidence="8">
    <location>
        <begin position="210"/>
        <end position="225"/>
    </location>
</feature>
<dbReference type="PANTHER" id="PTHR24006:SF888">
    <property type="entry name" value="UBIQUITIN CARBOXYL-TERMINAL HYDROLASE 30"/>
    <property type="match status" value="1"/>
</dbReference>
<feature type="compositionally biased region" description="Polar residues" evidence="8">
    <location>
        <begin position="194"/>
        <end position="205"/>
    </location>
</feature>
<dbReference type="PANTHER" id="PTHR24006">
    <property type="entry name" value="UBIQUITIN CARBOXYL-TERMINAL HYDROLASE"/>
    <property type="match status" value="1"/>
</dbReference>
<feature type="transmembrane region" description="Helical" evidence="9">
    <location>
        <begin position="6"/>
        <end position="25"/>
    </location>
</feature>
<dbReference type="EMBL" id="OU895878">
    <property type="protein sequence ID" value="CAG9802862.1"/>
    <property type="molecule type" value="Genomic_DNA"/>
</dbReference>
<comment type="catalytic activity">
    <reaction evidence="1">
        <text>Thiol-dependent hydrolysis of ester, thioester, amide, peptide and isopeptide bonds formed by the C-terminal Gly of ubiquitin (a 76-residue protein attached to proteins as an intracellular targeting signal).</text>
        <dbReference type="EC" id="3.4.19.12"/>
    </reaction>
</comment>
<dbReference type="InterPro" id="IPR001394">
    <property type="entry name" value="Peptidase_C19_UCH"/>
</dbReference>
<keyword evidence="12" id="KW-1185">Reference proteome</keyword>
<feature type="compositionally biased region" description="Low complexity" evidence="8">
    <location>
        <begin position="228"/>
        <end position="237"/>
    </location>
</feature>
<evidence type="ECO:0000256" key="5">
    <source>
        <dbReference type="ARBA" id="ARBA00022786"/>
    </source>
</evidence>
<dbReference type="GO" id="GO:0004843">
    <property type="term" value="F:cysteine-type deubiquitinase activity"/>
    <property type="evidence" value="ECO:0007669"/>
    <property type="project" value="UniProtKB-EC"/>
</dbReference>
<dbReference type="EC" id="3.4.19.12" evidence="3"/>
<dbReference type="PROSITE" id="PS00973">
    <property type="entry name" value="USP_2"/>
    <property type="match status" value="1"/>
</dbReference>
<evidence type="ECO:0000256" key="2">
    <source>
        <dbReference type="ARBA" id="ARBA00009085"/>
    </source>
</evidence>
<keyword evidence="6" id="KW-0378">Hydrolase</keyword>
<dbReference type="InterPro" id="IPR038765">
    <property type="entry name" value="Papain-like_cys_pep_sf"/>
</dbReference>
<evidence type="ECO:0000256" key="1">
    <source>
        <dbReference type="ARBA" id="ARBA00000707"/>
    </source>
</evidence>
<keyword evidence="5" id="KW-0833">Ubl conjugation pathway</keyword>
<keyword evidence="7" id="KW-0788">Thiol protease</keyword>
<dbReference type="GO" id="GO:0016579">
    <property type="term" value="P:protein deubiquitination"/>
    <property type="evidence" value="ECO:0007669"/>
    <property type="project" value="InterPro"/>
</dbReference>
<evidence type="ECO:0000256" key="4">
    <source>
        <dbReference type="ARBA" id="ARBA00022670"/>
    </source>
</evidence>
<evidence type="ECO:0000256" key="8">
    <source>
        <dbReference type="SAM" id="MobiDB-lite"/>
    </source>
</evidence>
<name>A0A9N9WR21_9DIPT</name>
<dbReference type="InterPro" id="IPR018200">
    <property type="entry name" value="USP_CS"/>
</dbReference>
<keyword evidence="9" id="KW-1133">Transmembrane helix</keyword>
<dbReference type="OrthoDB" id="2248014at2759"/>
<dbReference type="InterPro" id="IPR028889">
    <property type="entry name" value="USP"/>
</dbReference>
<dbReference type="SUPFAM" id="SSF54001">
    <property type="entry name" value="Cysteine proteinases"/>
    <property type="match status" value="1"/>
</dbReference>
<evidence type="ECO:0000256" key="7">
    <source>
        <dbReference type="ARBA" id="ARBA00022807"/>
    </source>
</evidence>
<keyword evidence="9" id="KW-0812">Transmembrane</keyword>
<gene>
    <name evidence="11" type="ORF">CHIRRI_LOCUS5767</name>
</gene>
<dbReference type="CDD" id="cd02662">
    <property type="entry name" value="Peptidase_C19F"/>
    <property type="match status" value="1"/>
</dbReference>
<reference evidence="11" key="1">
    <citation type="submission" date="2022-01" db="EMBL/GenBank/DDBJ databases">
        <authorList>
            <person name="King R."/>
        </authorList>
    </citation>
    <scope>NUCLEOTIDE SEQUENCE</scope>
</reference>
<dbReference type="InterPro" id="IPR050164">
    <property type="entry name" value="Peptidase_C19"/>
</dbReference>
<dbReference type="PROSITE" id="PS50235">
    <property type="entry name" value="USP_3"/>
    <property type="match status" value="1"/>
</dbReference>
<proteinExistence type="inferred from homology"/>
<accession>A0A9N9WR21</accession>
<dbReference type="Pfam" id="PF00443">
    <property type="entry name" value="UCH"/>
    <property type="match status" value="1"/>
</dbReference>
<keyword evidence="4" id="KW-0645">Protease</keyword>
<dbReference type="AlphaFoldDB" id="A0A9N9WR21"/>
<evidence type="ECO:0000313" key="12">
    <source>
        <dbReference type="Proteomes" id="UP001153620"/>
    </source>
</evidence>
<evidence type="ECO:0000313" key="11">
    <source>
        <dbReference type="EMBL" id="CAG9802862.1"/>
    </source>
</evidence>
<comment type="similarity">
    <text evidence="2">Belongs to the peptidase C19 family.</text>
</comment>
<organism evidence="11 12">
    <name type="scientific">Chironomus riparius</name>
    <dbReference type="NCBI Taxonomy" id="315576"/>
    <lineage>
        <taxon>Eukaryota</taxon>
        <taxon>Metazoa</taxon>
        <taxon>Ecdysozoa</taxon>
        <taxon>Arthropoda</taxon>
        <taxon>Hexapoda</taxon>
        <taxon>Insecta</taxon>
        <taxon>Pterygota</taxon>
        <taxon>Neoptera</taxon>
        <taxon>Endopterygota</taxon>
        <taxon>Diptera</taxon>
        <taxon>Nematocera</taxon>
        <taxon>Chironomoidea</taxon>
        <taxon>Chironomidae</taxon>
        <taxon>Chironominae</taxon>
        <taxon>Chironomus</taxon>
    </lineage>
</organism>